<feature type="region of interest" description="Disordered" evidence="1">
    <location>
        <begin position="92"/>
        <end position="122"/>
    </location>
</feature>
<reference evidence="2 3" key="1">
    <citation type="submission" date="2021-01" db="EMBL/GenBank/DDBJ databases">
        <title>Whole genome shotgun sequence of Planobispora longispora NBRC 13918.</title>
        <authorList>
            <person name="Komaki H."/>
            <person name="Tamura T."/>
        </authorList>
    </citation>
    <scope>NUCLEOTIDE SEQUENCE [LARGE SCALE GENOMIC DNA]</scope>
    <source>
        <strain evidence="2 3">NBRC 13918</strain>
    </source>
</reference>
<protein>
    <submittedName>
        <fullName evidence="2">Uncharacterized protein</fullName>
    </submittedName>
</protein>
<feature type="compositionally biased region" description="Low complexity" evidence="1">
    <location>
        <begin position="97"/>
        <end position="114"/>
    </location>
</feature>
<accession>A0A8J3RX92</accession>
<comment type="caution">
    <text evidence="2">The sequence shown here is derived from an EMBL/GenBank/DDBJ whole genome shotgun (WGS) entry which is preliminary data.</text>
</comment>
<feature type="compositionally biased region" description="Basic residues" evidence="1">
    <location>
        <begin position="1"/>
        <end position="24"/>
    </location>
</feature>
<evidence type="ECO:0000313" key="2">
    <source>
        <dbReference type="EMBL" id="GIH81189.1"/>
    </source>
</evidence>
<feature type="region of interest" description="Disordered" evidence="1">
    <location>
        <begin position="167"/>
        <end position="204"/>
    </location>
</feature>
<evidence type="ECO:0000313" key="3">
    <source>
        <dbReference type="Proteomes" id="UP000616724"/>
    </source>
</evidence>
<sequence>MTSTGRRLRNAGHAARRAMGRTARRAGGWADRRTGRRVSTAWTAARTARTFHAARRAALAVRSGVRRWDAEATAAAVALVAWLTSWWRRRTARKPTSDATASETAAADTTEATSQRPTNSEPAITMSAACPQCGTTHTVTIPGGKAELTVTCQCGYKIRLFRIPADSPDGPAKSTADQTTAPAGSSRRRHPYAATTTTRRSRTMSTFPLAATAAEMNAAAASYAPTDMWVVARELDQLTEVPAYVALAIRTYTTRLQAEYPIDPAVVEAIHRLYQAQAQLVSLAEEVGPLFRRVHAEDLRREEAPRTNEPLWNV</sequence>
<feature type="region of interest" description="Disordered" evidence="1">
    <location>
        <begin position="1"/>
        <end position="38"/>
    </location>
</feature>
<name>A0A8J3RX92_9ACTN</name>
<gene>
    <name evidence="2" type="ORF">Plo01_76180</name>
</gene>
<dbReference type="AlphaFoldDB" id="A0A8J3RX92"/>
<keyword evidence="3" id="KW-1185">Reference proteome</keyword>
<proteinExistence type="predicted"/>
<evidence type="ECO:0000256" key="1">
    <source>
        <dbReference type="SAM" id="MobiDB-lite"/>
    </source>
</evidence>
<feature type="compositionally biased region" description="Low complexity" evidence="1">
    <location>
        <begin position="195"/>
        <end position="204"/>
    </location>
</feature>
<dbReference type="EMBL" id="BOOH01000070">
    <property type="protein sequence ID" value="GIH81189.1"/>
    <property type="molecule type" value="Genomic_DNA"/>
</dbReference>
<dbReference type="Proteomes" id="UP000616724">
    <property type="component" value="Unassembled WGS sequence"/>
</dbReference>
<organism evidence="2 3">
    <name type="scientific">Planobispora longispora</name>
    <dbReference type="NCBI Taxonomy" id="28887"/>
    <lineage>
        <taxon>Bacteria</taxon>
        <taxon>Bacillati</taxon>
        <taxon>Actinomycetota</taxon>
        <taxon>Actinomycetes</taxon>
        <taxon>Streptosporangiales</taxon>
        <taxon>Streptosporangiaceae</taxon>
        <taxon>Planobispora</taxon>
    </lineage>
</organism>